<comment type="caution">
    <text evidence="1">The sequence shown here is derived from an EMBL/GenBank/DDBJ whole genome shotgun (WGS) entry which is preliminary data.</text>
</comment>
<protein>
    <submittedName>
        <fullName evidence="1">Phage tail family protein</fullName>
    </submittedName>
</protein>
<proteinExistence type="predicted"/>
<accession>A0ACC6A8V9</accession>
<sequence length="295" mass="33769">MRKRIIITNQLGESIEICREPYVLSSFDPSGNGADIVKTKGYMQDGISVGNVTLNEMTIPIEFFIKGSNLEEIYQLRQKMNSVINPKLGPFSFVVDMPHGTFTNTVSIESLPKYRVEDERYNIVQRGLFHILLNDPYWKSEMVRSASLIEWEPLFSFPIEMGYMLGNQPVKNIIFGELREVKTLYNDGHVETPIRLKIYGDLKNPIVTNTTTGEKIAINIDIQNGQYIDVNTKRGERTVEIVEKNGTRKNIYNLLTLDSSLFQFQTGSNNLEYTAKIGIETMQVEITYQKRYVGI</sequence>
<evidence type="ECO:0000313" key="1">
    <source>
        <dbReference type="EMBL" id="MCM3736452.1"/>
    </source>
</evidence>
<name>A0ACC6A8V9_9BACI</name>
<reference evidence="1" key="1">
    <citation type="submission" date="2022-05" db="EMBL/GenBank/DDBJ databases">
        <title>Comparative Genomics of Spacecraft Associated Microbes.</title>
        <authorList>
            <person name="Tran M.T."/>
            <person name="Wright A."/>
            <person name="Seuylemezian A."/>
            <person name="Eisen J."/>
            <person name="Coil D."/>
        </authorList>
    </citation>
    <scope>NUCLEOTIDE SEQUENCE</scope>
    <source>
        <strain evidence="1">FAIRING 10M-2.2</strain>
    </source>
</reference>
<organism evidence="1 2">
    <name type="scientific">Bacillus cytotoxicus</name>
    <dbReference type="NCBI Taxonomy" id="580165"/>
    <lineage>
        <taxon>Bacteria</taxon>
        <taxon>Bacillati</taxon>
        <taxon>Bacillota</taxon>
        <taxon>Bacilli</taxon>
        <taxon>Bacillales</taxon>
        <taxon>Bacillaceae</taxon>
        <taxon>Bacillus</taxon>
        <taxon>Bacillus cereus group</taxon>
    </lineage>
</organism>
<dbReference type="EMBL" id="JAMBOP010000012">
    <property type="protein sequence ID" value="MCM3736452.1"/>
    <property type="molecule type" value="Genomic_DNA"/>
</dbReference>
<dbReference type="Proteomes" id="UP001202289">
    <property type="component" value="Unassembled WGS sequence"/>
</dbReference>
<evidence type="ECO:0000313" key="2">
    <source>
        <dbReference type="Proteomes" id="UP001202289"/>
    </source>
</evidence>
<keyword evidence="2" id="KW-1185">Reference proteome</keyword>
<gene>
    <name evidence="1" type="ORF">M3215_11610</name>
</gene>